<organism evidence="1 2">
    <name type="scientific">Ignatzschineria larvae DSM 13226</name>
    <dbReference type="NCBI Taxonomy" id="1111732"/>
    <lineage>
        <taxon>Bacteria</taxon>
        <taxon>Pseudomonadati</taxon>
        <taxon>Pseudomonadota</taxon>
        <taxon>Gammaproteobacteria</taxon>
        <taxon>Cardiobacteriales</taxon>
        <taxon>Ignatzschineriaceae</taxon>
        <taxon>Ignatzschineria</taxon>
    </lineage>
</organism>
<keyword evidence="2" id="KW-1185">Reference proteome</keyword>
<dbReference type="InterPro" id="IPR013398">
    <property type="entry name" value="CRISPR-assoc_prot_Csy2"/>
</dbReference>
<dbReference type="Proteomes" id="UP001449178">
    <property type="component" value="Chromosome"/>
</dbReference>
<dbReference type="RefSeq" id="WP_026879510.1">
    <property type="nucleotide sequence ID" value="NZ_CP150637.1"/>
</dbReference>
<name>A0ABZ3BXI4_9GAMM</name>
<dbReference type="CDD" id="cd09736">
    <property type="entry name" value="Csy2_I-F"/>
    <property type="match status" value="1"/>
</dbReference>
<sequence>MGQYLLIERVKVQNANAVSGFTWGFPAITHFLGFTHNLNRKLYKETNFQEISLQGCVVIAHEQQVHTYQEGRSMAFTQYKTAQYLGLKFEKGILKDPAIVEEAKMNMTVSLLIPLSGYIGGVYEQEEFIGFLKRICLIQRLAGGTILEIKNIELVELSEPDNLKTIRNRLLPGFVLQDRSTYLEEHYLNLQKNNPNSDLLDAWFDFIALKQVARPVCDLIDSHFLDEIRVLEKLREKSQEEREKLKVLLALNDLWLAHKEKPYRKGEVPQELIEYFSTEESIAMTEKDIQDQLSKQFNKKLYEQWQNYLMPTEKTDAQWEYVRKPNPGFLVPIMVGYKAITELFPAGEVDGARDIETDLCFVESVHSIGEWQSVHRLKELADWQRSVWTYYHDLKWYLCRQSSSIEMTAETEDLLDDDAYYY</sequence>
<reference evidence="1 2" key="1">
    <citation type="submission" date="2024-03" db="EMBL/GenBank/DDBJ databases">
        <title>Complete Genome Sequence and Annotation of Ignatzschineria larvae DSM 13226.</title>
        <authorList>
            <person name="Cantrell E."/>
            <person name="Burcham Z.M."/>
        </authorList>
    </citation>
    <scope>NUCLEOTIDE SEQUENCE [LARGE SCALE GENOMIC DNA]</scope>
    <source>
        <strain evidence="1 2">DSM 13226</strain>
    </source>
</reference>
<proteinExistence type="predicted"/>
<evidence type="ECO:0000313" key="1">
    <source>
        <dbReference type="EMBL" id="WZW86812.1"/>
    </source>
</evidence>
<evidence type="ECO:0000313" key="2">
    <source>
        <dbReference type="Proteomes" id="UP001449178"/>
    </source>
</evidence>
<accession>A0ABZ3BXI4</accession>
<dbReference type="EMBL" id="CP150637">
    <property type="protein sequence ID" value="WZW86812.1"/>
    <property type="molecule type" value="Genomic_DNA"/>
</dbReference>
<protein>
    <submittedName>
        <fullName evidence="1">Type I-F CRISPR-associated protein Csy2</fullName>
    </submittedName>
</protein>
<dbReference type="NCBIfam" id="TIGR02565">
    <property type="entry name" value="cas_Csy2"/>
    <property type="match status" value="1"/>
</dbReference>
<dbReference type="Pfam" id="PF09614">
    <property type="entry name" value="Cas_Csy2"/>
    <property type="match status" value="2"/>
</dbReference>
<gene>
    <name evidence="1" type="primary">csy2</name>
    <name evidence="1" type="ORF">WMO13_05320</name>
</gene>